<sequence>MFLLNGAPGHYVDVADRGFQYGDGLFETIEVLDGRPLFLDRHLRRLALGCQRLLIPMPAAELLAGEAAKLAQQAERGVLKIIVTRGSGGRGYRQPEPIQPTRLLSLHPYPDYPETFQTDGIRARFCWQRLSVNTTLAGIKHLNRLEQIMARAEWRDDDIQEGLMLDSEDRVVEGVMSNLFAVKAGQLYTPSLAGCGVAGIIRELIVDFARNIGVPLYEIPLDQVEVLAADELFVTNSVIGIWPIKRLEQRVFAVGPVTRRMQGLLNQARVAEAQACSAA</sequence>
<comment type="pathway">
    <text evidence="7">Cofactor biosynthesis; tetrahydrofolate biosynthesis; 4-aminobenzoate from chorismate: step 2/2.</text>
</comment>
<comment type="caution">
    <text evidence="11">The sequence shown here is derived from an EMBL/GenBank/DDBJ whole genome shotgun (WGS) entry which is preliminary data.</text>
</comment>
<comment type="subunit">
    <text evidence="3">Homodimer.</text>
</comment>
<dbReference type="InterPro" id="IPR001544">
    <property type="entry name" value="Aminotrans_IV"/>
</dbReference>
<comment type="cofactor">
    <cofactor evidence="1">
        <name>pyridoxal 5'-phosphate</name>
        <dbReference type="ChEBI" id="CHEBI:597326"/>
    </cofactor>
</comment>
<evidence type="ECO:0000256" key="3">
    <source>
        <dbReference type="ARBA" id="ARBA00011738"/>
    </source>
</evidence>
<dbReference type="EC" id="4.1.3.38" evidence="8 10"/>
<keyword evidence="12" id="KW-1185">Reference proteome</keyword>
<dbReference type="RefSeq" id="WP_256612277.1">
    <property type="nucleotide sequence ID" value="NZ_JANIBM010000034.1"/>
</dbReference>
<accession>A0ABT1ULE9</accession>
<proteinExistence type="inferred from homology"/>
<evidence type="ECO:0000256" key="10">
    <source>
        <dbReference type="NCBIfam" id="TIGR03461"/>
    </source>
</evidence>
<dbReference type="Proteomes" id="UP001524569">
    <property type="component" value="Unassembled WGS sequence"/>
</dbReference>
<evidence type="ECO:0000313" key="12">
    <source>
        <dbReference type="Proteomes" id="UP001524569"/>
    </source>
</evidence>
<evidence type="ECO:0000256" key="6">
    <source>
        <dbReference type="ARBA" id="ARBA00023239"/>
    </source>
</evidence>
<evidence type="ECO:0000256" key="7">
    <source>
        <dbReference type="ARBA" id="ARBA00035633"/>
    </source>
</evidence>
<dbReference type="EMBL" id="JANIBM010000034">
    <property type="protein sequence ID" value="MCQ8183052.1"/>
    <property type="molecule type" value="Genomic_DNA"/>
</dbReference>
<dbReference type="InterPro" id="IPR017824">
    <property type="entry name" value="Aminodeoxychorismate_lyase_IV"/>
</dbReference>
<dbReference type="Gene3D" id="3.30.470.10">
    <property type="match status" value="1"/>
</dbReference>
<comment type="catalytic activity">
    <reaction evidence="9">
        <text>4-amino-4-deoxychorismate = 4-aminobenzoate + pyruvate + H(+)</text>
        <dbReference type="Rhea" id="RHEA:16201"/>
        <dbReference type="ChEBI" id="CHEBI:15361"/>
        <dbReference type="ChEBI" id="CHEBI:15378"/>
        <dbReference type="ChEBI" id="CHEBI:17836"/>
        <dbReference type="ChEBI" id="CHEBI:58406"/>
        <dbReference type="EC" id="4.1.3.38"/>
    </reaction>
</comment>
<dbReference type="InterPro" id="IPR036038">
    <property type="entry name" value="Aminotransferase-like"/>
</dbReference>
<dbReference type="Gene3D" id="3.20.10.10">
    <property type="entry name" value="D-amino Acid Aminotransferase, subunit A, domain 2"/>
    <property type="match status" value="1"/>
</dbReference>
<evidence type="ECO:0000256" key="5">
    <source>
        <dbReference type="ARBA" id="ARBA00022909"/>
    </source>
</evidence>
<dbReference type="GO" id="GO:0008696">
    <property type="term" value="F:4-amino-4-deoxychorismate lyase activity"/>
    <property type="evidence" value="ECO:0007669"/>
    <property type="project" value="UniProtKB-EC"/>
</dbReference>
<dbReference type="NCBIfam" id="NF004761">
    <property type="entry name" value="PRK06092.1"/>
    <property type="match status" value="1"/>
</dbReference>
<dbReference type="InterPro" id="IPR043132">
    <property type="entry name" value="BCAT-like_C"/>
</dbReference>
<evidence type="ECO:0000256" key="9">
    <source>
        <dbReference type="ARBA" id="ARBA00049529"/>
    </source>
</evidence>
<name>A0ABT1ULE9_9GAMM</name>
<dbReference type="NCBIfam" id="TIGR03461">
    <property type="entry name" value="pabC_Proteo"/>
    <property type="match status" value="1"/>
</dbReference>
<evidence type="ECO:0000313" key="11">
    <source>
        <dbReference type="EMBL" id="MCQ8183052.1"/>
    </source>
</evidence>
<dbReference type="Pfam" id="PF01063">
    <property type="entry name" value="Aminotran_4"/>
    <property type="match status" value="1"/>
</dbReference>
<dbReference type="InterPro" id="IPR043131">
    <property type="entry name" value="BCAT-like_N"/>
</dbReference>
<evidence type="ECO:0000256" key="4">
    <source>
        <dbReference type="ARBA" id="ARBA00022898"/>
    </source>
</evidence>
<keyword evidence="6 11" id="KW-0456">Lyase</keyword>
<comment type="similarity">
    <text evidence="2">Belongs to the class-IV pyridoxal-phosphate-dependent aminotransferase family.</text>
</comment>
<dbReference type="CDD" id="cd01559">
    <property type="entry name" value="ADCL_like"/>
    <property type="match status" value="1"/>
</dbReference>
<dbReference type="PANTHER" id="PTHR42743">
    <property type="entry name" value="AMINO-ACID AMINOTRANSFERASE"/>
    <property type="match status" value="1"/>
</dbReference>
<evidence type="ECO:0000256" key="1">
    <source>
        <dbReference type="ARBA" id="ARBA00001933"/>
    </source>
</evidence>
<evidence type="ECO:0000256" key="2">
    <source>
        <dbReference type="ARBA" id="ARBA00009320"/>
    </source>
</evidence>
<gene>
    <name evidence="11" type="primary">pabC</name>
    <name evidence="11" type="ORF">NP603_18195</name>
</gene>
<dbReference type="SUPFAM" id="SSF56752">
    <property type="entry name" value="D-aminoacid aminotransferase-like PLP-dependent enzymes"/>
    <property type="match status" value="1"/>
</dbReference>
<reference evidence="11 12" key="1">
    <citation type="submission" date="2022-07" db="EMBL/GenBank/DDBJ databases">
        <title>Methylomonas rivi sp. nov., Methylomonas rosea sp. nov., Methylomonas aureus sp. nov. and Methylomonas subterranea sp. nov., four novel methanotrophs isolated from a freshwater creek and the deep terrestrial subsurface.</title>
        <authorList>
            <person name="Abin C."/>
            <person name="Sankaranarayanan K."/>
            <person name="Garner C."/>
            <person name="Sindelar R."/>
            <person name="Kotary K."/>
            <person name="Garner R."/>
            <person name="Barclay S."/>
            <person name="Lawson P."/>
            <person name="Krumholz L."/>
        </authorList>
    </citation>
    <scope>NUCLEOTIDE SEQUENCE [LARGE SCALE GENOMIC DNA]</scope>
    <source>
        <strain evidence="11 12">SURF-1</strain>
    </source>
</reference>
<organism evidence="11 12">
    <name type="scientific">Methylomonas aurea</name>
    <dbReference type="NCBI Taxonomy" id="2952224"/>
    <lineage>
        <taxon>Bacteria</taxon>
        <taxon>Pseudomonadati</taxon>
        <taxon>Pseudomonadota</taxon>
        <taxon>Gammaproteobacteria</taxon>
        <taxon>Methylococcales</taxon>
        <taxon>Methylococcaceae</taxon>
        <taxon>Methylomonas</taxon>
    </lineage>
</organism>
<dbReference type="InterPro" id="IPR050571">
    <property type="entry name" value="Class-IV_PLP-Dep_Aminotrnsfr"/>
</dbReference>
<evidence type="ECO:0000256" key="8">
    <source>
        <dbReference type="ARBA" id="ARBA00035676"/>
    </source>
</evidence>
<keyword evidence="5" id="KW-0289">Folate biosynthesis</keyword>
<protein>
    <recommendedName>
        <fullName evidence="8 10">Aminodeoxychorismate lyase</fullName>
        <ecNumber evidence="8 10">4.1.3.38</ecNumber>
    </recommendedName>
</protein>
<dbReference type="PANTHER" id="PTHR42743:SF2">
    <property type="entry name" value="AMINODEOXYCHORISMATE LYASE"/>
    <property type="match status" value="1"/>
</dbReference>
<keyword evidence="4" id="KW-0663">Pyridoxal phosphate</keyword>